<dbReference type="Gene3D" id="1.10.10.60">
    <property type="entry name" value="Homeodomain-like"/>
    <property type="match status" value="1"/>
</dbReference>
<dbReference type="PROSITE" id="PS50071">
    <property type="entry name" value="HOMEOBOX_2"/>
    <property type="match status" value="1"/>
</dbReference>
<dbReference type="InterPro" id="IPR020479">
    <property type="entry name" value="HD_metazoa"/>
</dbReference>
<keyword evidence="2 5" id="KW-0238">DNA-binding</keyword>
<keyword evidence="3 5" id="KW-0371">Homeobox</keyword>
<name>A0A9Q1BHW7_HOLLE</name>
<dbReference type="InterPro" id="IPR017970">
    <property type="entry name" value="Homeobox_CS"/>
</dbReference>
<dbReference type="PRINTS" id="PR00024">
    <property type="entry name" value="HOMEOBOX"/>
</dbReference>
<dbReference type="OrthoDB" id="6159439at2759"/>
<evidence type="ECO:0000256" key="2">
    <source>
        <dbReference type="ARBA" id="ARBA00023125"/>
    </source>
</evidence>
<evidence type="ECO:0000256" key="5">
    <source>
        <dbReference type="PROSITE-ProRule" id="PRU00108"/>
    </source>
</evidence>
<dbReference type="CDD" id="cd00086">
    <property type="entry name" value="homeodomain"/>
    <property type="match status" value="1"/>
</dbReference>
<dbReference type="InterPro" id="IPR050394">
    <property type="entry name" value="Homeobox_NK-like"/>
</dbReference>
<keyword evidence="4 5" id="KW-0539">Nucleus</keyword>
<dbReference type="AlphaFoldDB" id="A0A9Q1BHW7"/>
<feature type="region of interest" description="Disordered" evidence="7">
    <location>
        <begin position="100"/>
        <end position="170"/>
    </location>
</feature>
<evidence type="ECO:0000256" key="7">
    <source>
        <dbReference type="SAM" id="MobiDB-lite"/>
    </source>
</evidence>
<dbReference type="SUPFAM" id="SSF46689">
    <property type="entry name" value="Homeodomain-like"/>
    <property type="match status" value="1"/>
</dbReference>
<proteinExistence type="predicted"/>
<feature type="domain" description="Homeobox" evidence="8">
    <location>
        <begin position="162"/>
        <end position="222"/>
    </location>
</feature>
<dbReference type="InterPro" id="IPR001356">
    <property type="entry name" value="HD"/>
</dbReference>
<evidence type="ECO:0000256" key="1">
    <source>
        <dbReference type="ARBA" id="ARBA00004123"/>
    </source>
</evidence>
<reference evidence="9" key="1">
    <citation type="submission" date="2021-10" db="EMBL/GenBank/DDBJ databases">
        <title>Tropical sea cucumber genome reveals ecological adaptation and Cuvierian tubules defense mechanism.</title>
        <authorList>
            <person name="Chen T."/>
        </authorList>
    </citation>
    <scope>NUCLEOTIDE SEQUENCE</scope>
    <source>
        <strain evidence="9">Nanhai2018</strain>
        <tissue evidence="9">Muscle</tissue>
    </source>
</reference>
<dbReference type="PROSITE" id="PS00027">
    <property type="entry name" value="HOMEOBOX_1"/>
    <property type="match status" value="1"/>
</dbReference>
<feature type="DNA-binding region" description="Homeobox" evidence="5">
    <location>
        <begin position="164"/>
        <end position="223"/>
    </location>
</feature>
<dbReference type="Proteomes" id="UP001152320">
    <property type="component" value="Chromosome 17"/>
</dbReference>
<comment type="subcellular location">
    <subcellularLocation>
        <location evidence="1 5 6">Nucleus</location>
    </subcellularLocation>
</comment>
<dbReference type="PANTHER" id="PTHR24340">
    <property type="entry name" value="HOMEOBOX PROTEIN NKX"/>
    <property type="match status" value="1"/>
</dbReference>
<dbReference type="GO" id="GO:0005634">
    <property type="term" value="C:nucleus"/>
    <property type="evidence" value="ECO:0007669"/>
    <property type="project" value="UniProtKB-SubCell"/>
</dbReference>
<dbReference type="InterPro" id="IPR009057">
    <property type="entry name" value="Homeodomain-like_sf"/>
</dbReference>
<comment type="caution">
    <text evidence="9">The sequence shown here is derived from an EMBL/GenBank/DDBJ whole genome shotgun (WGS) entry which is preliminary data.</text>
</comment>
<feature type="compositionally biased region" description="Polar residues" evidence="7">
    <location>
        <begin position="149"/>
        <end position="159"/>
    </location>
</feature>
<keyword evidence="10" id="KW-1185">Reference proteome</keyword>
<organism evidence="9 10">
    <name type="scientific">Holothuria leucospilota</name>
    <name type="common">Black long sea cucumber</name>
    <name type="synonym">Mertensiothuria leucospilota</name>
    <dbReference type="NCBI Taxonomy" id="206669"/>
    <lineage>
        <taxon>Eukaryota</taxon>
        <taxon>Metazoa</taxon>
        <taxon>Echinodermata</taxon>
        <taxon>Eleutherozoa</taxon>
        <taxon>Echinozoa</taxon>
        <taxon>Holothuroidea</taxon>
        <taxon>Aspidochirotacea</taxon>
        <taxon>Aspidochirotida</taxon>
        <taxon>Holothuriidae</taxon>
        <taxon>Holothuria</taxon>
    </lineage>
</organism>
<evidence type="ECO:0000256" key="3">
    <source>
        <dbReference type="ARBA" id="ARBA00023155"/>
    </source>
</evidence>
<dbReference type="GO" id="GO:0000981">
    <property type="term" value="F:DNA-binding transcription factor activity, RNA polymerase II-specific"/>
    <property type="evidence" value="ECO:0007669"/>
    <property type="project" value="InterPro"/>
</dbReference>
<dbReference type="EMBL" id="JAIZAY010000017">
    <property type="protein sequence ID" value="KAJ8025969.1"/>
    <property type="molecule type" value="Genomic_DNA"/>
</dbReference>
<dbReference type="GO" id="GO:0030154">
    <property type="term" value="P:cell differentiation"/>
    <property type="evidence" value="ECO:0007669"/>
    <property type="project" value="TreeGrafter"/>
</dbReference>
<accession>A0A9Q1BHW7</accession>
<evidence type="ECO:0000313" key="9">
    <source>
        <dbReference type="EMBL" id="KAJ8025969.1"/>
    </source>
</evidence>
<dbReference type="SMART" id="SM00389">
    <property type="entry name" value="HOX"/>
    <property type="match status" value="1"/>
</dbReference>
<evidence type="ECO:0000313" key="10">
    <source>
        <dbReference type="Proteomes" id="UP001152320"/>
    </source>
</evidence>
<evidence type="ECO:0000256" key="4">
    <source>
        <dbReference type="ARBA" id="ARBA00023242"/>
    </source>
</evidence>
<dbReference type="GO" id="GO:0000978">
    <property type="term" value="F:RNA polymerase II cis-regulatory region sequence-specific DNA binding"/>
    <property type="evidence" value="ECO:0007669"/>
    <property type="project" value="TreeGrafter"/>
</dbReference>
<sequence length="290" mass="32897">MEGEKQVDDTRQSRVTPFSIDDILGRSNKEAKMEIKSERTDLSCTVIQRELRDIQSAVTGMRNIPAESAEKTELTQQCELEKHEILSNCWQMTKKLEEDASDSGELPIISRNSAPSSPILKEHCDSTDSKPPSRPHSVHSDRNGESPAKSDTLTSTTGANAPRKKRSRAAFSHAQVYELERRFRHQRYLSGPERGDLAAALKLTEQQIKIWFQNRRYKTKRKQMAAEMMSPSPAKKVAVKVLFRDNPYQPLPAAYPDPLLAQSQLCPQISYYPPFFPLATHPVHPLLYSH</sequence>
<gene>
    <name evidence="9" type="ORF">HOLleu_33683</name>
</gene>
<dbReference type="PANTHER" id="PTHR24340:SF73">
    <property type="entry name" value="HOMEOBOX PROTEIN BAGPIPE-RELATED"/>
    <property type="match status" value="1"/>
</dbReference>
<evidence type="ECO:0000259" key="8">
    <source>
        <dbReference type="PROSITE" id="PS50071"/>
    </source>
</evidence>
<dbReference type="Pfam" id="PF00046">
    <property type="entry name" value="Homeodomain"/>
    <property type="match status" value="1"/>
</dbReference>
<protein>
    <submittedName>
        <fullName evidence="9">Homeobox protein Nkx-3.2</fullName>
    </submittedName>
</protein>
<evidence type="ECO:0000256" key="6">
    <source>
        <dbReference type="RuleBase" id="RU000682"/>
    </source>
</evidence>